<feature type="region of interest" description="Disordered" evidence="1">
    <location>
        <begin position="1"/>
        <end position="21"/>
    </location>
</feature>
<name>A0AAV2YZQ6_9STRA</name>
<evidence type="ECO:0000256" key="1">
    <source>
        <dbReference type="SAM" id="MobiDB-lite"/>
    </source>
</evidence>
<reference evidence="2" key="1">
    <citation type="submission" date="2022-11" db="EMBL/GenBank/DDBJ databases">
        <authorList>
            <person name="Morgan W.R."/>
            <person name="Tartar A."/>
        </authorList>
    </citation>
    <scope>NUCLEOTIDE SEQUENCE</scope>
    <source>
        <strain evidence="2">ARSEF 373</strain>
    </source>
</reference>
<evidence type="ECO:0000313" key="2">
    <source>
        <dbReference type="EMBL" id="DAZ98794.1"/>
    </source>
</evidence>
<keyword evidence="3" id="KW-1185">Reference proteome</keyword>
<accession>A0AAV2YZQ6</accession>
<reference evidence="2" key="2">
    <citation type="journal article" date="2023" name="Microbiol Resour">
        <title>Decontamination and Annotation of the Draft Genome Sequence of the Oomycete Lagenidium giganteum ARSEF 373.</title>
        <authorList>
            <person name="Morgan W.R."/>
            <person name="Tartar A."/>
        </authorList>
    </citation>
    <scope>NUCLEOTIDE SEQUENCE</scope>
    <source>
        <strain evidence="2">ARSEF 373</strain>
    </source>
</reference>
<dbReference type="EMBL" id="DAKRPA010000097">
    <property type="protein sequence ID" value="DAZ98794.1"/>
    <property type="molecule type" value="Genomic_DNA"/>
</dbReference>
<feature type="non-terminal residue" evidence="2">
    <location>
        <position position="1"/>
    </location>
</feature>
<organism evidence="2 3">
    <name type="scientific">Lagenidium giganteum</name>
    <dbReference type="NCBI Taxonomy" id="4803"/>
    <lineage>
        <taxon>Eukaryota</taxon>
        <taxon>Sar</taxon>
        <taxon>Stramenopiles</taxon>
        <taxon>Oomycota</taxon>
        <taxon>Peronosporomycetes</taxon>
        <taxon>Pythiales</taxon>
        <taxon>Pythiaceae</taxon>
    </lineage>
</organism>
<gene>
    <name evidence="2" type="ORF">N0F65_004010</name>
</gene>
<comment type="caution">
    <text evidence="2">The sequence shown here is derived from an EMBL/GenBank/DDBJ whole genome shotgun (WGS) entry which is preliminary data.</text>
</comment>
<dbReference type="Proteomes" id="UP001146120">
    <property type="component" value="Unassembled WGS sequence"/>
</dbReference>
<evidence type="ECO:0000313" key="3">
    <source>
        <dbReference type="Proteomes" id="UP001146120"/>
    </source>
</evidence>
<proteinExistence type="predicted"/>
<dbReference type="AlphaFoldDB" id="A0AAV2YZQ6"/>
<protein>
    <submittedName>
        <fullName evidence="2">Uncharacterized protein</fullName>
    </submittedName>
</protein>
<sequence length="139" mass="15868">KTPYTPILPKYRHTSDPSDSPFRHHMRLEALIPDGTRKCRQTALNSVARFLEARQLSMEQLNLQSRATTPDKRYAECWDNLVTIWGLTKAAKGQHCRATRCCPILAKPRTSCCMIFPEVSVYPGGHLYIRLARSKPSLQ</sequence>